<protein>
    <submittedName>
        <fullName evidence="1">Uncharacterized protein</fullName>
    </submittedName>
</protein>
<name>M1Q777_METMZ</name>
<dbReference type="EMBL" id="CP004144">
    <property type="protein sequence ID" value="AGF98195.1"/>
    <property type="molecule type" value="Genomic_DNA"/>
</dbReference>
<dbReference type="AlphaFoldDB" id="M1Q777"/>
<evidence type="ECO:0000313" key="1">
    <source>
        <dbReference type="EMBL" id="AGF98195.1"/>
    </source>
</evidence>
<gene>
    <name evidence="1" type="ORF">MmTuc01_2923</name>
</gene>
<organism evidence="1 2">
    <name type="scientific">Methanosarcina mazei Tuc01</name>
    <dbReference type="NCBI Taxonomy" id="1236903"/>
    <lineage>
        <taxon>Archaea</taxon>
        <taxon>Methanobacteriati</taxon>
        <taxon>Methanobacteriota</taxon>
        <taxon>Stenosarchaea group</taxon>
        <taxon>Methanomicrobia</taxon>
        <taxon>Methanosarcinales</taxon>
        <taxon>Methanosarcinaceae</taxon>
        <taxon>Methanosarcina</taxon>
    </lineage>
</organism>
<dbReference type="HOGENOM" id="CLU_3021007_0_0_2"/>
<dbReference type="KEGG" id="mmaz:MmTuc01_2923"/>
<proteinExistence type="predicted"/>
<dbReference type="BioCyc" id="MMAZ1236903:G139K-2780-MONOMER"/>
<sequence length="55" mass="6349">MRNGTVIIASAFKNFQFLGACIYSCTWSNHRLTLLIDVFLSLGERSNREKPFRIL</sequence>
<evidence type="ECO:0000313" key="2">
    <source>
        <dbReference type="Proteomes" id="UP000011718"/>
    </source>
</evidence>
<dbReference type="Proteomes" id="UP000011718">
    <property type="component" value="Chromosome"/>
</dbReference>
<reference evidence="1 2" key="1">
    <citation type="journal article" date="2013" name="Genome Announc.">
        <title>Complete Genome of a Methanosarcina mazei Strain Isolated from Sediment Samples from an Amazonian Flooded Area.</title>
        <authorList>
            <person name="Assis das Gracas D."/>
            <person name="Thiago Juca Ramos R."/>
            <person name="Vieira Araujo A.C."/>
            <person name="Zahlouth R."/>
            <person name="Ribeiro Carneiro A."/>
            <person name="Souza Lopes T."/>
            <person name="Azevedo Barauna R."/>
            <person name="Azevedo V."/>
            <person name="Cruz Schneider M.P."/>
            <person name="Pellizari V.H."/>
            <person name="Silva A."/>
        </authorList>
    </citation>
    <scope>NUCLEOTIDE SEQUENCE [LARGE SCALE GENOMIC DNA]</scope>
    <source>
        <strain evidence="1 2">Tuc01</strain>
    </source>
</reference>
<accession>M1Q777</accession>